<evidence type="ECO:0000313" key="1">
    <source>
        <dbReference type="EMBL" id="TPX36523.1"/>
    </source>
</evidence>
<reference evidence="1 2" key="1">
    <citation type="journal article" date="2019" name="Sci. Rep.">
        <title>Comparative genomics of chytrid fungi reveal insights into the obligate biotrophic and pathogenic lifestyle of Synchytrium endobioticum.</title>
        <authorList>
            <person name="van de Vossenberg B.T.L.H."/>
            <person name="Warris S."/>
            <person name="Nguyen H.D.T."/>
            <person name="van Gent-Pelzer M.P.E."/>
            <person name="Joly D.L."/>
            <person name="van de Geest H.C."/>
            <person name="Bonants P.J.M."/>
            <person name="Smith D.S."/>
            <person name="Levesque C.A."/>
            <person name="van der Lee T.A.J."/>
        </authorList>
    </citation>
    <scope>NUCLEOTIDE SEQUENCE [LARGE SCALE GENOMIC DNA]</scope>
    <source>
        <strain evidence="1 2">JEL517</strain>
    </source>
</reference>
<dbReference type="AlphaFoldDB" id="A0A507CGB2"/>
<evidence type="ECO:0000313" key="2">
    <source>
        <dbReference type="Proteomes" id="UP000319731"/>
    </source>
</evidence>
<protein>
    <submittedName>
        <fullName evidence="1">Uncharacterized protein</fullName>
    </submittedName>
</protein>
<dbReference type="RefSeq" id="XP_031026737.1">
    <property type="nucleotide sequence ID" value="XM_031167117.1"/>
</dbReference>
<keyword evidence="2" id="KW-1185">Reference proteome</keyword>
<comment type="caution">
    <text evidence="1">The sequence shown here is derived from an EMBL/GenBank/DDBJ whole genome shotgun (WGS) entry which is preliminary data.</text>
</comment>
<dbReference type="GO" id="GO:0005743">
    <property type="term" value="C:mitochondrial inner membrane"/>
    <property type="evidence" value="ECO:0007669"/>
    <property type="project" value="TreeGrafter"/>
</dbReference>
<proteinExistence type="predicted"/>
<dbReference type="PANTHER" id="PTHR28106">
    <property type="entry name" value="MITOCHONDRIAL ATPASE COMPLEX SUBUNIT ATP10"/>
    <property type="match status" value="1"/>
</dbReference>
<accession>A0A507CGB2</accession>
<dbReference type="EMBL" id="QEAO01000004">
    <property type="protein sequence ID" value="TPX36523.1"/>
    <property type="molecule type" value="Genomic_DNA"/>
</dbReference>
<gene>
    <name evidence="1" type="ORF">SmJEL517_g01189</name>
</gene>
<sequence length="333" mass="38430">MSLAIKRSQSYQILYSSTRYIALRDAARHYSSPTPAPVNKLPLLPPSLTSKPLPKLGVAKLTARLDEKLKLDVAAQLDEKKGYHDGLLKRLEKRIDEEHKKLLEQESQRKEILKTSRRISPKIQKQMEEFLDSKNNMRDREALYEEAFKEGYWENTKEMIRQGDKLWEASKTAIPTIDAKLFPNWDGIDLNNKPTNVKTILDGKLSLVCFMMSGLAEKHITTYLDPFRKEFAQDTRVKTILLNIEENPVRGTAAKWMVVPFIRWKTAKTERGNYMLHFGPVDRQSIGISNRHLGWVQLVDTFGRIRWQAHGPAKPDEVATLLQLTREFMDASQ</sequence>
<dbReference type="Pfam" id="PF05176">
    <property type="entry name" value="ATP-synt_10"/>
    <property type="match status" value="1"/>
</dbReference>
<name>A0A507CGB2_9FUNG</name>
<organism evidence="1 2">
    <name type="scientific">Synchytrium microbalum</name>
    <dbReference type="NCBI Taxonomy" id="1806994"/>
    <lineage>
        <taxon>Eukaryota</taxon>
        <taxon>Fungi</taxon>
        <taxon>Fungi incertae sedis</taxon>
        <taxon>Chytridiomycota</taxon>
        <taxon>Chytridiomycota incertae sedis</taxon>
        <taxon>Chytridiomycetes</taxon>
        <taxon>Synchytriales</taxon>
        <taxon>Synchytriaceae</taxon>
        <taxon>Synchytrium</taxon>
    </lineage>
</organism>
<dbReference type="Proteomes" id="UP000319731">
    <property type="component" value="Unassembled WGS sequence"/>
</dbReference>
<dbReference type="STRING" id="1806994.A0A507CGB2"/>
<dbReference type="GO" id="GO:0033615">
    <property type="term" value="P:mitochondrial proton-transporting ATP synthase complex assembly"/>
    <property type="evidence" value="ECO:0007669"/>
    <property type="project" value="TreeGrafter"/>
</dbReference>
<dbReference type="OrthoDB" id="17089at2759"/>
<dbReference type="GeneID" id="42002414"/>
<dbReference type="PANTHER" id="PTHR28106:SF1">
    <property type="entry name" value="MITOCHONDRIAL ATPASE COMPLEX SUBUNIT ATP10"/>
    <property type="match status" value="1"/>
</dbReference>
<dbReference type="InterPro" id="IPR007849">
    <property type="entry name" value="ATP10"/>
</dbReference>